<evidence type="ECO:0000256" key="1">
    <source>
        <dbReference type="SAM" id="SignalP"/>
    </source>
</evidence>
<sequence>MQLYLLTCCSVLLACWVAADDVIMPNTELDNFEQDDRPKRPFCNAFTGCGKKRAVPLQYPMPLALPMARALRSDDSMSTLIDLNAEPAVAELSRQILSEAKLWETMQEAREELERRQHKEVTV</sequence>
<proteinExistence type="predicted"/>
<accession>A0A6P8ZPS7</accession>
<feature type="chain" id="PRO_5028430195" evidence="1">
    <location>
        <begin position="20"/>
        <end position="123"/>
    </location>
</feature>
<dbReference type="InterPro" id="IPR024276">
    <property type="entry name" value="CCAP"/>
</dbReference>
<gene>
    <name evidence="3" type="primary">LOC117647164</name>
</gene>
<feature type="signal peptide" evidence="1">
    <location>
        <begin position="1"/>
        <end position="19"/>
    </location>
</feature>
<protein>
    <submittedName>
        <fullName evidence="3">Cardioactive peptide</fullName>
    </submittedName>
</protein>
<dbReference type="GeneID" id="117647164"/>
<dbReference type="RefSeq" id="XP_034244624.1">
    <property type="nucleotide sequence ID" value="XM_034388733.1"/>
</dbReference>
<reference evidence="3" key="1">
    <citation type="submission" date="2025-08" db="UniProtKB">
        <authorList>
            <consortium name="RefSeq"/>
        </authorList>
    </citation>
    <scope>IDENTIFICATION</scope>
    <source>
        <tissue evidence="3">Total insect</tissue>
    </source>
</reference>
<dbReference type="FunCoup" id="A0A6P8ZPS7">
    <property type="interactions" value="56"/>
</dbReference>
<name>A0A6P8ZPS7_THRPL</name>
<dbReference type="OrthoDB" id="6134464at2759"/>
<keyword evidence="2" id="KW-1185">Reference proteome</keyword>
<dbReference type="KEGG" id="tpal:117647164"/>
<dbReference type="AlphaFoldDB" id="A0A6P8ZPS7"/>
<dbReference type="CTD" id="42683"/>
<evidence type="ECO:0000313" key="2">
    <source>
        <dbReference type="Proteomes" id="UP000515158"/>
    </source>
</evidence>
<dbReference type="InParanoid" id="A0A6P8ZPS7"/>
<keyword evidence="1" id="KW-0732">Signal</keyword>
<evidence type="ECO:0000313" key="3">
    <source>
        <dbReference type="RefSeq" id="XP_034244624.1"/>
    </source>
</evidence>
<dbReference type="Proteomes" id="UP000515158">
    <property type="component" value="Unplaced"/>
</dbReference>
<organism evidence="3">
    <name type="scientific">Thrips palmi</name>
    <name type="common">Melon thrips</name>
    <dbReference type="NCBI Taxonomy" id="161013"/>
    <lineage>
        <taxon>Eukaryota</taxon>
        <taxon>Metazoa</taxon>
        <taxon>Ecdysozoa</taxon>
        <taxon>Arthropoda</taxon>
        <taxon>Hexapoda</taxon>
        <taxon>Insecta</taxon>
        <taxon>Pterygota</taxon>
        <taxon>Neoptera</taxon>
        <taxon>Paraneoptera</taxon>
        <taxon>Thysanoptera</taxon>
        <taxon>Terebrantia</taxon>
        <taxon>Thripoidea</taxon>
        <taxon>Thripidae</taxon>
        <taxon>Thrips</taxon>
    </lineage>
</organism>
<dbReference type="Pfam" id="PF11105">
    <property type="entry name" value="CCAP"/>
    <property type="match status" value="1"/>
</dbReference>